<name>A0A917D8A5_9NOCA</name>
<proteinExistence type="predicted"/>
<dbReference type="Proteomes" id="UP000654257">
    <property type="component" value="Unassembled WGS sequence"/>
</dbReference>
<evidence type="ECO:0008006" key="3">
    <source>
        <dbReference type="Google" id="ProtNLM"/>
    </source>
</evidence>
<comment type="caution">
    <text evidence="1">The sequence shown here is derived from an EMBL/GenBank/DDBJ whole genome shotgun (WGS) entry which is preliminary data.</text>
</comment>
<dbReference type="RefSeq" id="WP_188545505.1">
    <property type="nucleotide sequence ID" value="NZ_BMCU01000003.1"/>
</dbReference>
<evidence type="ECO:0000313" key="1">
    <source>
        <dbReference type="EMBL" id="GGG12635.1"/>
    </source>
</evidence>
<reference evidence="1" key="1">
    <citation type="journal article" date="2014" name="Int. J. Syst. Evol. Microbiol.">
        <title>Complete genome sequence of Corynebacterium casei LMG S-19264T (=DSM 44701T), isolated from a smear-ripened cheese.</title>
        <authorList>
            <consortium name="US DOE Joint Genome Institute (JGI-PGF)"/>
            <person name="Walter F."/>
            <person name="Albersmeier A."/>
            <person name="Kalinowski J."/>
            <person name="Ruckert C."/>
        </authorList>
    </citation>
    <scope>NUCLEOTIDE SEQUENCE</scope>
    <source>
        <strain evidence="1">CCM 7905</strain>
    </source>
</reference>
<dbReference type="SUPFAM" id="SSF53697">
    <property type="entry name" value="SIS domain"/>
    <property type="match status" value="1"/>
</dbReference>
<keyword evidence="2" id="KW-1185">Reference proteome</keyword>
<sequence>MTAPSSVIDIDDSVAVLAADSHGSLHSAALAGAQVRATAAAVAEGLLDHLVDLRPRSVVLVASSGRARRAASLAAAALGGAAGLPLVHVSATPPWVGPLDVVVVAGDDAGDPRTVDSVAAAVRRRAEVVVAVPDEGPVRSAGAGRVCMFPPRMQVLDRNTLPRFVAVIVAVLAAVDPREDAVAGLDALADALDDEAARNNPALESFHNPAKALASRMAGRRVLVLGDSPVTTEIAMHAEEVLLRCGTVAAAGELSEAVASVSDFGPLGGSPDAMAADVDPLFHDEQLDGPRPSDPVRVFAVSTEPDEGLVRRRSAMLGDVDVVRAEVSSPDVLSPPTTTASRSSTARAVEQALVIASRLETAAAYVQLTGGR</sequence>
<dbReference type="InterPro" id="IPR046348">
    <property type="entry name" value="SIS_dom_sf"/>
</dbReference>
<dbReference type="GO" id="GO:1901135">
    <property type="term" value="P:carbohydrate derivative metabolic process"/>
    <property type="evidence" value="ECO:0007669"/>
    <property type="project" value="InterPro"/>
</dbReference>
<gene>
    <name evidence="1" type="ORF">GCM10007304_28290</name>
</gene>
<dbReference type="AlphaFoldDB" id="A0A917D8A5"/>
<dbReference type="GO" id="GO:0097367">
    <property type="term" value="F:carbohydrate derivative binding"/>
    <property type="evidence" value="ECO:0007669"/>
    <property type="project" value="InterPro"/>
</dbReference>
<evidence type="ECO:0000313" key="2">
    <source>
        <dbReference type="Proteomes" id="UP000654257"/>
    </source>
</evidence>
<accession>A0A917D8A5</accession>
<organism evidence="1 2">
    <name type="scientific">Rhodococcoides trifolii</name>
    <dbReference type="NCBI Taxonomy" id="908250"/>
    <lineage>
        <taxon>Bacteria</taxon>
        <taxon>Bacillati</taxon>
        <taxon>Actinomycetota</taxon>
        <taxon>Actinomycetes</taxon>
        <taxon>Mycobacteriales</taxon>
        <taxon>Nocardiaceae</taxon>
        <taxon>Rhodococcoides</taxon>
    </lineage>
</organism>
<protein>
    <recommendedName>
        <fullName evidence="3">TobH protein</fullName>
    </recommendedName>
</protein>
<dbReference type="EMBL" id="BMCU01000003">
    <property type="protein sequence ID" value="GGG12635.1"/>
    <property type="molecule type" value="Genomic_DNA"/>
</dbReference>
<reference evidence="1" key="2">
    <citation type="submission" date="2020-09" db="EMBL/GenBank/DDBJ databases">
        <authorList>
            <person name="Sun Q."/>
            <person name="Sedlacek I."/>
        </authorList>
    </citation>
    <scope>NUCLEOTIDE SEQUENCE</scope>
    <source>
        <strain evidence="1">CCM 7905</strain>
    </source>
</reference>